<dbReference type="AlphaFoldDB" id="A0A1W2TLX1"/>
<dbReference type="PANTHER" id="PTHR47349:SF1">
    <property type="entry name" value="AER328WP"/>
    <property type="match status" value="1"/>
</dbReference>
<feature type="compositionally biased region" description="Polar residues" evidence="1">
    <location>
        <begin position="9"/>
        <end position="19"/>
    </location>
</feature>
<evidence type="ECO:0000259" key="2">
    <source>
        <dbReference type="Pfam" id="PF26147"/>
    </source>
</evidence>
<keyword evidence="4" id="KW-1185">Reference proteome</keyword>
<name>A0A1W2TLX1_ROSNE</name>
<feature type="compositionally biased region" description="Basic and acidic residues" evidence="1">
    <location>
        <begin position="116"/>
        <end position="126"/>
    </location>
</feature>
<sequence length="848" mass="91345">MASRKRARQNPSNNNSTDTLPSASPSPLPSPLPPAAHSTGAASPAPKTSSHGMSPTQPGHPNAPATAPSRKDQKTRRTNSWYASWPRLAKSSASTQVARENIMGATRRSKAAADFSRFDTGKKEASIDPNQPPTETLHTIAAADTRSPQNESATPVCQPETANIGVSPGDTIAAAEPDATRPCLVISSTTEETGSQAPAASTGWLSWLSRPTAQEQSEPTNESTENHQNAVDTTESTEPQDPQVQLPIEVQEPNKPTGPWFSFWYSSASPALQENAENRSENGAAIVDENKTKEDEAVTLHGPPAPSPLAPASTPAPVAAPATAQPSAGSTWAFWSRDTAPHKTGEDGASTQQGELAVLGEGSEASLKVSNVEVDEENSNKKGPQTKAAQGRPSKKTPVKKFERGRTKPVDIDESPTAQPSIPVPDSDATVKNPSSKPAATSAHKVLAPNLLLPSFKSTYRMKENPSILKQIAQLLLRTQQRPADHVFLTKETPAMRKAIAIGVHGLFPASYLRPMIGQPTGTSIRFATHCAEAIRRWTERNGLGNCEIEKVALEGEGKIADRVDNLWKLLLNWIEHIRNADLVMLACHSQGVPVGIMLLAKLIDLGVITNCRIGVCAMAGVSLGPFPDYKSGMGMLMGTAAELWQFADPGSEISKRYEHALKTVVEYGARITYVGSIDDQLVPLQSALYGPACHPHIYRAVFIDGRIHASDFIAHLVGFALKLRNLGISDHGLIRELSVPLAGSLYSGEGHSRLYDDGQVYDLAISHTLETTSTSGVPCQIQKHEGLTSPNPYVLPWIMRGLLEEDFVKTELSHETAELLKQFDDWTPTTKALKDVKYRLEAVRSKL</sequence>
<dbReference type="PANTHER" id="PTHR47349">
    <property type="entry name" value="CHROMOSOME 8, WHOLE GENOME SHOTGUN SEQUENCE"/>
    <property type="match status" value="1"/>
</dbReference>
<evidence type="ECO:0000256" key="1">
    <source>
        <dbReference type="SAM" id="MobiDB-lite"/>
    </source>
</evidence>
<accession>A0A1W2TLX1</accession>
<proteinExistence type="predicted"/>
<organism evidence="3">
    <name type="scientific">Rosellinia necatrix</name>
    <name type="common">White root-rot fungus</name>
    <dbReference type="NCBI Taxonomy" id="77044"/>
    <lineage>
        <taxon>Eukaryota</taxon>
        <taxon>Fungi</taxon>
        <taxon>Dikarya</taxon>
        <taxon>Ascomycota</taxon>
        <taxon>Pezizomycotina</taxon>
        <taxon>Sordariomycetes</taxon>
        <taxon>Xylariomycetidae</taxon>
        <taxon>Xylariales</taxon>
        <taxon>Xylariaceae</taxon>
        <taxon>Rosellinia</taxon>
    </lineage>
</organism>
<feature type="compositionally biased region" description="Polar residues" evidence="1">
    <location>
        <begin position="186"/>
        <end position="199"/>
    </location>
</feature>
<feature type="compositionally biased region" description="Polar residues" evidence="1">
    <location>
        <begin position="146"/>
        <end position="155"/>
    </location>
</feature>
<feature type="compositionally biased region" description="Low complexity" evidence="1">
    <location>
        <begin position="310"/>
        <end position="331"/>
    </location>
</feature>
<feature type="compositionally biased region" description="Pro residues" evidence="1">
    <location>
        <begin position="24"/>
        <end position="34"/>
    </location>
</feature>
<evidence type="ECO:0000313" key="3">
    <source>
        <dbReference type="EMBL" id="GAP89308.1"/>
    </source>
</evidence>
<feature type="compositionally biased region" description="Polar residues" evidence="1">
    <location>
        <begin position="430"/>
        <end position="439"/>
    </location>
</feature>
<feature type="compositionally biased region" description="Polar residues" evidence="1">
    <location>
        <begin position="209"/>
        <end position="243"/>
    </location>
</feature>
<dbReference type="InterPro" id="IPR058934">
    <property type="entry name" value="YMC020W-like"/>
</dbReference>
<feature type="region of interest" description="Disordered" evidence="1">
    <location>
        <begin position="1"/>
        <end position="351"/>
    </location>
</feature>
<protein>
    <recommendedName>
        <fullName evidence="2">YMC020W-like alpha/beta hydrolase domain-containing protein</fullName>
    </recommendedName>
</protein>
<feature type="compositionally biased region" description="Basic and acidic residues" evidence="1">
    <location>
        <begin position="400"/>
        <end position="411"/>
    </location>
</feature>
<feature type="region of interest" description="Disordered" evidence="1">
    <location>
        <begin position="370"/>
        <end position="442"/>
    </location>
</feature>
<reference evidence="3" key="1">
    <citation type="submission" date="2016-03" db="EMBL/GenBank/DDBJ databases">
        <title>Draft genome sequence of Rosellinia necatrix.</title>
        <authorList>
            <person name="Kanematsu S."/>
        </authorList>
    </citation>
    <scope>NUCLEOTIDE SEQUENCE [LARGE SCALE GENOMIC DNA]</scope>
    <source>
        <strain evidence="3">W97</strain>
    </source>
</reference>
<dbReference type="OMA" id="NSQRFEA"/>
<dbReference type="InterPro" id="IPR058933">
    <property type="entry name" value="YMC020W-like_ab_hydrolase"/>
</dbReference>
<gene>
    <name evidence="3" type="ORF">SAMD00023353_3700420</name>
</gene>
<feature type="compositionally biased region" description="Basic and acidic residues" evidence="1">
    <location>
        <begin position="288"/>
        <end position="298"/>
    </location>
</feature>
<dbReference type="EMBL" id="DF977482">
    <property type="protein sequence ID" value="GAP89308.1"/>
    <property type="molecule type" value="Genomic_DNA"/>
</dbReference>
<feature type="compositionally biased region" description="Polar residues" evidence="1">
    <location>
        <begin position="46"/>
        <end position="59"/>
    </location>
</feature>
<dbReference type="Proteomes" id="UP000054516">
    <property type="component" value="Unassembled WGS sequence"/>
</dbReference>
<feature type="domain" description="YMC020W-like alpha/beta hydrolase" evidence="2">
    <location>
        <begin position="453"/>
        <end position="807"/>
    </location>
</feature>
<dbReference type="OrthoDB" id="5598028at2759"/>
<dbReference type="Pfam" id="PF26147">
    <property type="entry name" value="AB_HYDROLASE_YMC0-YMC35"/>
    <property type="match status" value="1"/>
</dbReference>
<evidence type="ECO:0000313" key="4">
    <source>
        <dbReference type="Proteomes" id="UP000054516"/>
    </source>
</evidence>